<dbReference type="Pfam" id="PF06470">
    <property type="entry name" value="SMC_hinge"/>
    <property type="match status" value="1"/>
</dbReference>
<dbReference type="PIRSF" id="PIRSF005719">
    <property type="entry name" value="SMC"/>
    <property type="match status" value="1"/>
</dbReference>
<keyword evidence="4 7" id="KW-0067">ATP-binding</keyword>
<evidence type="ECO:0000256" key="6">
    <source>
        <dbReference type="ARBA" id="ARBA00023125"/>
    </source>
</evidence>
<dbReference type="InterPro" id="IPR011890">
    <property type="entry name" value="SMC_prok"/>
</dbReference>
<dbReference type="HAMAP" id="MF_01894">
    <property type="entry name" value="Smc_prok"/>
    <property type="match status" value="1"/>
</dbReference>
<dbReference type="InterPro" id="IPR003395">
    <property type="entry name" value="RecF/RecN/SMC_N"/>
</dbReference>
<feature type="domain" description="SMC hinge" evidence="8">
    <location>
        <begin position="525"/>
        <end position="643"/>
    </location>
</feature>
<evidence type="ECO:0000313" key="9">
    <source>
        <dbReference type="EMBL" id="MCR1898138.1"/>
    </source>
</evidence>
<reference evidence="9" key="1">
    <citation type="submission" date="2022-07" db="EMBL/GenBank/DDBJ databases">
        <title>Enhanced cultured diversity of the mouse gut microbiota enables custom-made synthetic communities.</title>
        <authorList>
            <person name="Afrizal A."/>
        </authorList>
    </citation>
    <scope>NUCLEOTIDE SEQUENCE</scope>
    <source>
        <strain evidence="9">DSM 28593</strain>
    </source>
</reference>
<comment type="caution">
    <text evidence="9">The sequence shown here is derived from an EMBL/GenBank/DDBJ whole genome shotgun (WGS) entry which is preliminary data.</text>
</comment>
<feature type="coiled-coil region" evidence="7">
    <location>
        <begin position="255"/>
        <end position="324"/>
    </location>
</feature>
<dbReference type="EMBL" id="JANKAS010000002">
    <property type="protein sequence ID" value="MCR1898138.1"/>
    <property type="molecule type" value="Genomic_DNA"/>
</dbReference>
<dbReference type="Gene3D" id="3.40.50.300">
    <property type="entry name" value="P-loop containing nucleotide triphosphate hydrolases"/>
    <property type="match status" value="2"/>
</dbReference>
<evidence type="ECO:0000256" key="2">
    <source>
        <dbReference type="ARBA" id="ARBA00022490"/>
    </source>
</evidence>
<dbReference type="SMART" id="SM00968">
    <property type="entry name" value="SMC_hinge"/>
    <property type="match status" value="1"/>
</dbReference>
<evidence type="ECO:0000259" key="8">
    <source>
        <dbReference type="SMART" id="SM00968"/>
    </source>
</evidence>
<evidence type="ECO:0000256" key="5">
    <source>
        <dbReference type="ARBA" id="ARBA00023054"/>
    </source>
</evidence>
<dbReference type="GO" id="GO:0030261">
    <property type="term" value="P:chromosome condensation"/>
    <property type="evidence" value="ECO:0007669"/>
    <property type="project" value="InterPro"/>
</dbReference>
<dbReference type="FunFam" id="3.40.50.300:FF:000901">
    <property type="entry name" value="Chromosome partition protein Smc"/>
    <property type="match status" value="1"/>
</dbReference>
<feature type="coiled-coil region" evidence="7">
    <location>
        <begin position="685"/>
        <end position="838"/>
    </location>
</feature>
<protein>
    <recommendedName>
        <fullName evidence="7">Chromosome partition protein Smc</fullName>
    </recommendedName>
</protein>
<keyword evidence="6 7" id="KW-0238">DNA-binding</keyword>
<dbReference type="GO" id="GO:0006260">
    <property type="term" value="P:DNA replication"/>
    <property type="evidence" value="ECO:0007669"/>
    <property type="project" value="UniProtKB-UniRule"/>
</dbReference>
<feature type="binding site" evidence="7">
    <location>
        <begin position="32"/>
        <end position="39"/>
    </location>
    <ligand>
        <name>ATP</name>
        <dbReference type="ChEBI" id="CHEBI:30616"/>
    </ligand>
</feature>
<dbReference type="Pfam" id="PF02463">
    <property type="entry name" value="SMC_N"/>
    <property type="match status" value="2"/>
</dbReference>
<dbReference type="GO" id="GO:0007062">
    <property type="term" value="P:sister chromatid cohesion"/>
    <property type="evidence" value="ECO:0007669"/>
    <property type="project" value="InterPro"/>
</dbReference>
<dbReference type="InterPro" id="IPR010935">
    <property type="entry name" value="SMC_hinge"/>
</dbReference>
<evidence type="ECO:0000256" key="1">
    <source>
        <dbReference type="ARBA" id="ARBA00004496"/>
    </source>
</evidence>
<comment type="domain">
    <text evidence="7">Contains large globular domains required for ATP hydrolysis at each terminus and a third globular domain forming a flexible hinge near the middle of the molecule. These domains are separated by coiled-coil structures.</text>
</comment>
<keyword evidence="10" id="KW-1185">Reference proteome</keyword>
<keyword evidence="5 7" id="KW-0175">Coiled coil</keyword>
<dbReference type="Gene3D" id="1.20.1060.20">
    <property type="match status" value="1"/>
</dbReference>
<dbReference type="FunFam" id="3.40.50.300:FF:000984">
    <property type="entry name" value="Chromosome partition protein Smc"/>
    <property type="match status" value="1"/>
</dbReference>
<dbReference type="Proteomes" id="UP001205748">
    <property type="component" value="Unassembled WGS sequence"/>
</dbReference>
<dbReference type="SUPFAM" id="SSF52540">
    <property type="entry name" value="P-loop containing nucleoside triphosphate hydrolases"/>
    <property type="match status" value="1"/>
</dbReference>
<dbReference type="RefSeq" id="WP_257529595.1">
    <property type="nucleotide sequence ID" value="NZ_JANKAS010000002.1"/>
</dbReference>
<evidence type="ECO:0000256" key="7">
    <source>
        <dbReference type="HAMAP-Rule" id="MF_01894"/>
    </source>
</evidence>
<proteinExistence type="inferred from homology"/>
<dbReference type="InterPro" id="IPR024704">
    <property type="entry name" value="SMC"/>
</dbReference>
<dbReference type="SUPFAM" id="SSF75553">
    <property type="entry name" value="Smc hinge domain"/>
    <property type="match status" value="1"/>
</dbReference>
<dbReference type="CDD" id="cd03278">
    <property type="entry name" value="ABC_SMC_barmotin"/>
    <property type="match status" value="2"/>
</dbReference>
<dbReference type="Gene3D" id="3.30.70.1620">
    <property type="match status" value="1"/>
</dbReference>
<feature type="coiled-coil region" evidence="7">
    <location>
        <begin position="167"/>
        <end position="201"/>
    </location>
</feature>
<dbReference type="GO" id="GO:0005694">
    <property type="term" value="C:chromosome"/>
    <property type="evidence" value="ECO:0007669"/>
    <property type="project" value="InterPro"/>
</dbReference>
<keyword evidence="2 7" id="KW-0963">Cytoplasm</keyword>
<organism evidence="9 10">
    <name type="scientific">Irregularibacter muris</name>
    <dbReference type="NCBI Taxonomy" id="1796619"/>
    <lineage>
        <taxon>Bacteria</taxon>
        <taxon>Bacillati</taxon>
        <taxon>Bacillota</taxon>
        <taxon>Clostridia</taxon>
        <taxon>Eubacteriales</taxon>
        <taxon>Eubacteriaceae</taxon>
        <taxon>Irregularibacter</taxon>
    </lineage>
</organism>
<comment type="similarity">
    <text evidence="7">Belongs to the SMC family.</text>
</comment>
<dbReference type="InterPro" id="IPR027417">
    <property type="entry name" value="P-loop_NTPase"/>
</dbReference>
<sequence length="1189" mass="137662">MYLKKIEIYGFKSFANKVELEFKDGITAVVGPNGSGKSNIADAVRWVLGEQSVKSLRGSKMEDVIFSGTQKRKPLGYAEVSLVIDNQSGKLPIDYNEVRITRRVFRSGESEFYINKSSCRLKDIHQLFMDTGLGKEGYSIVGQGKIDEILNASLQDRRYIFEEAAGIVKYKTRKNEAEKKLDKTEQNLIRIVDIINELEQQEEPLLRQSQKAKEYLEVKDRLKELELSMFIHKMDYLKEKQYAFEKNKSDQLCQIKDEENKIKIEDKRHNELRNQSKQIDEQINDNQEHLYQIKTNIEKGLSEINVLENKIKNLVENKTRIAKEIIDLQEYLIKNEEKQSIIECEIQNTHSMIGKQANILKEAKNEYDELRRTSRDKEINIEQKTQEKFKLMNTLSDFKSNLNGVHIMSNNVENQIIQMNRQLNQLESNLNEKLAVLKELQNKKSTKDEEIISIKETKKAAEVELEQITIRLEKLQYKFQALIKQMQIKQSRIKILTDMEKEYDGYYKSVKNLMKEKKKNTSLNENIYGVVAELINVPPQYIHSIETALGSALQHIVVKNEFVAQQCIEILNEKQWGRATFLPLEVIKGVKIQKELDILKKHEGFVGVASDLIHYDAIFSPIIHQLLGRVIVVQKMKDGIYLSRKLNHKFKIVTLEGEVFNPGGSIVGGSKYKANTGILSRGNEIKMAQKELEKLDHIHNSLNQDIQDMEKRKKEINGHIDEQGEFIKDIEIKIISIENRYDQISAEQETIQNEIKNILAQIKIFKTENNELKIKEKQMEKSILEINHKIEEINNEINTSQDNNQGDKEKLDVLNNQITQLEISIAQLKQRKMDSDNQLLQTIEDIKKCRSEITQKDLESGHYREDIHQSHQKIKELKEEIDALTKLKLDRDLQIEHLISDRKNYDEKIEKIESRLKEYNKQSMVSANALHKIEIQLSKIEMEMENLQNRISEEYHLTYDLALGFKKETHNEPQVLKAIEDCKDQIKNLGNVNIDSIEEYKKVSKRLSFLRKQRTDLHEAKESLNGVIKDILISMEKQFIEQFDIIKVKFNEVFQKLFKGGYAKVYLVDPSNILTSGIEIEVQPPGKKLQSLSLLSGGERALTAIALLFAILKIKPTPFCILDEIEAALDDANVNRYASFLKDFSQETQFIAVTHRKGTMESADILYGVTMEEQGVSKLISVKLTDIAS</sequence>
<name>A0AAE3HFE6_9FIRM</name>
<dbReference type="AlphaFoldDB" id="A0AAE3HFE6"/>
<keyword evidence="3 7" id="KW-0547">Nucleotide-binding</keyword>
<accession>A0AAE3HFE6</accession>
<feature type="coiled-coil region" evidence="7">
    <location>
        <begin position="867"/>
        <end position="957"/>
    </location>
</feature>
<evidence type="ECO:0000256" key="4">
    <source>
        <dbReference type="ARBA" id="ARBA00022840"/>
    </source>
</evidence>
<gene>
    <name evidence="7 9" type="primary">smc</name>
    <name evidence="9" type="ORF">NSA47_03940</name>
</gene>
<dbReference type="Gene3D" id="6.10.140.1720">
    <property type="match status" value="1"/>
</dbReference>
<dbReference type="GO" id="GO:0016887">
    <property type="term" value="F:ATP hydrolysis activity"/>
    <property type="evidence" value="ECO:0007669"/>
    <property type="project" value="InterPro"/>
</dbReference>
<dbReference type="PANTHER" id="PTHR43977">
    <property type="entry name" value="STRUCTURAL MAINTENANCE OF CHROMOSOMES PROTEIN 3"/>
    <property type="match status" value="1"/>
</dbReference>
<comment type="subunit">
    <text evidence="7">Homodimer.</text>
</comment>
<dbReference type="InterPro" id="IPR036277">
    <property type="entry name" value="SMC_hinge_sf"/>
</dbReference>
<dbReference type="GO" id="GO:0003677">
    <property type="term" value="F:DNA binding"/>
    <property type="evidence" value="ECO:0007669"/>
    <property type="project" value="UniProtKB-UniRule"/>
</dbReference>
<comment type="subcellular location">
    <subcellularLocation>
        <location evidence="1 7">Cytoplasm</location>
    </subcellularLocation>
</comment>
<dbReference type="NCBIfam" id="TIGR02168">
    <property type="entry name" value="SMC_prok_B"/>
    <property type="match status" value="1"/>
</dbReference>
<comment type="function">
    <text evidence="7">Required for chromosome condensation and partitioning.</text>
</comment>
<evidence type="ECO:0000313" key="10">
    <source>
        <dbReference type="Proteomes" id="UP001205748"/>
    </source>
</evidence>
<feature type="coiled-coil region" evidence="7">
    <location>
        <begin position="353"/>
        <end position="516"/>
    </location>
</feature>
<dbReference type="GO" id="GO:0007059">
    <property type="term" value="P:chromosome segregation"/>
    <property type="evidence" value="ECO:0007669"/>
    <property type="project" value="UniProtKB-UniRule"/>
</dbReference>
<dbReference type="GO" id="GO:0005524">
    <property type="term" value="F:ATP binding"/>
    <property type="evidence" value="ECO:0007669"/>
    <property type="project" value="UniProtKB-UniRule"/>
</dbReference>
<dbReference type="GO" id="GO:0005737">
    <property type="term" value="C:cytoplasm"/>
    <property type="evidence" value="ECO:0007669"/>
    <property type="project" value="UniProtKB-SubCell"/>
</dbReference>
<evidence type="ECO:0000256" key="3">
    <source>
        <dbReference type="ARBA" id="ARBA00022741"/>
    </source>
</evidence>